<accession>A0AAV4PR40</accession>
<organism evidence="1 2">
    <name type="scientific">Caerostris extrusa</name>
    <name type="common">Bark spider</name>
    <name type="synonym">Caerostris bankana</name>
    <dbReference type="NCBI Taxonomy" id="172846"/>
    <lineage>
        <taxon>Eukaryota</taxon>
        <taxon>Metazoa</taxon>
        <taxon>Ecdysozoa</taxon>
        <taxon>Arthropoda</taxon>
        <taxon>Chelicerata</taxon>
        <taxon>Arachnida</taxon>
        <taxon>Araneae</taxon>
        <taxon>Araneomorphae</taxon>
        <taxon>Entelegynae</taxon>
        <taxon>Araneoidea</taxon>
        <taxon>Araneidae</taxon>
        <taxon>Caerostris</taxon>
    </lineage>
</organism>
<proteinExistence type="predicted"/>
<protein>
    <submittedName>
        <fullName evidence="1">Uncharacterized protein</fullName>
    </submittedName>
</protein>
<dbReference type="AlphaFoldDB" id="A0AAV4PR40"/>
<dbReference type="EMBL" id="BPLR01005052">
    <property type="protein sequence ID" value="GIX99478.1"/>
    <property type="molecule type" value="Genomic_DNA"/>
</dbReference>
<keyword evidence="2" id="KW-1185">Reference proteome</keyword>
<evidence type="ECO:0000313" key="2">
    <source>
        <dbReference type="Proteomes" id="UP001054945"/>
    </source>
</evidence>
<reference evidence="1 2" key="1">
    <citation type="submission" date="2021-06" db="EMBL/GenBank/DDBJ databases">
        <title>Caerostris extrusa draft genome.</title>
        <authorList>
            <person name="Kono N."/>
            <person name="Arakawa K."/>
        </authorList>
    </citation>
    <scope>NUCLEOTIDE SEQUENCE [LARGE SCALE GENOMIC DNA]</scope>
</reference>
<name>A0AAV4PR40_CAEEX</name>
<sequence>MDEQMSLNREKSFSWWKSERKRGHPLTLVSFVSDALCVREWVVPALVLMFPTSVYPYYEREIGISLRG</sequence>
<dbReference type="Proteomes" id="UP001054945">
    <property type="component" value="Unassembled WGS sequence"/>
</dbReference>
<gene>
    <name evidence="1" type="ORF">CEXT_537821</name>
</gene>
<evidence type="ECO:0000313" key="1">
    <source>
        <dbReference type="EMBL" id="GIX99478.1"/>
    </source>
</evidence>
<comment type="caution">
    <text evidence="1">The sequence shown here is derived from an EMBL/GenBank/DDBJ whole genome shotgun (WGS) entry which is preliminary data.</text>
</comment>